<dbReference type="FunFam" id="3.40.50.2000:FF:000109">
    <property type="entry name" value="Chitobiosyldiphosphodolichol beta-mannosyltransferase"/>
    <property type="match status" value="1"/>
</dbReference>
<comment type="subcellular location">
    <subcellularLocation>
        <location evidence="1">Endoplasmic reticulum membrane</location>
        <topology evidence="1">Single-pass membrane protein</topology>
    </subcellularLocation>
</comment>
<comment type="pathway">
    <text evidence="2">Protein modification; protein glycosylation.</text>
</comment>
<evidence type="ECO:0000313" key="11">
    <source>
        <dbReference type="Proteomes" id="UP000886520"/>
    </source>
</evidence>
<dbReference type="Proteomes" id="UP000886520">
    <property type="component" value="Chromosome 22"/>
</dbReference>
<keyword evidence="6" id="KW-0256">Endoplasmic reticulum</keyword>
<dbReference type="InterPro" id="IPR026051">
    <property type="entry name" value="ALG1-like"/>
</dbReference>
<dbReference type="EMBL" id="JABFUD020000022">
    <property type="protein sequence ID" value="KAI5062643.1"/>
    <property type="molecule type" value="Genomic_DNA"/>
</dbReference>
<reference evidence="10" key="1">
    <citation type="submission" date="2021-01" db="EMBL/GenBank/DDBJ databases">
        <title>Adiantum capillus-veneris genome.</title>
        <authorList>
            <person name="Fang Y."/>
            <person name="Liao Q."/>
        </authorList>
    </citation>
    <scope>NUCLEOTIDE SEQUENCE</scope>
    <source>
        <strain evidence="10">H3</strain>
        <tissue evidence="10">Leaf</tissue>
    </source>
</reference>
<keyword evidence="4" id="KW-0808">Transferase</keyword>
<evidence type="ECO:0000256" key="3">
    <source>
        <dbReference type="ARBA" id="ARBA00022676"/>
    </source>
</evidence>
<dbReference type="OrthoDB" id="614844at2759"/>
<evidence type="ECO:0000256" key="1">
    <source>
        <dbReference type="ARBA" id="ARBA00004389"/>
    </source>
</evidence>
<evidence type="ECO:0000256" key="6">
    <source>
        <dbReference type="ARBA" id="ARBA00022824"/>
    </source>
</evidence>
<dbReference type="Pfam" id="PF13439">
    <property type="entry name" value="Glyco_transf_4"/>
    <property type="match status" value="1"/>
</dbReference>
<dbReference type="PANTHER" id="PTHR13036:SF0">
    <property type="entry name" value="CHITOBIOSYLDIPHOSPHODOLICHOL BETA-MANNOSYLTRANSFERASE"/>
    <property type="match status" value="1"/>
</dbReference>
<protein>
    <recommendedName>
        <fullName evidence="9">Glycosyltransferase subfamily 4-like N-terminal domain-containing protein</fullName>
    </recommendedName>
</protein>
<name>A0A9D4U7W8_ADICA</name>
<dbReference type="AlphaFoldDB" id="A0A9D4U7W8"/>
<dbReference type="InterPro" id="IPR028098">
    <property type="entry name" value="Glyco_trans_4-like_N"/>
</dbReference>
<keyword evidence="8" id="KW-0472">Membrane</keyword>
<dbReference type="GO" id="GO:0005789">
    <property type="term" value="C:endoplasmic reticulum membrane"/>
    <property type="evidence" value="ECO:0007669"/>
    <property type="project" value="UniProtKB-SubCell"/>
</dbReference>
<evidence type="ECO:0000256" key="2">
    <source>
        <dbReference type="ARBA" id="ARBA00004922"/>
    </source>
</evidence>
<dbReference type="GO" id="GO:0000030">
    <property type="term" value="F:mannosyltransferase activity"/>
    <property type="evidence" value="ECO:0007669"/>
    <property type="project" value="InterPro"/>
</dbReference>
<evidence type="ECO:0000256" key="4">
    <source>
        <dbReference type="ARBA" id="ARBA00022679"/>
    </source>
</evidence>
<keyword evidence="11" id="KW-1185">Reference proteome</keyword>
<accession>A0A9D4U7W8</accession>
<gene>
    <name evidence="10" type="ORF">GOP47_0023182</name>
</gene>
<evidence type="ECO:0000256" key="7">
    <source>
        <dbReference type="ARBA" id="ARBA00022989"/>
    </source>
</evidence>
<feature type="domain" description="Glycosyltransferase subfamily 4-like N-terminal" evidence="9">
    <location>
        <begin position="32"/>
        <end position="187"/>
    </location>
</feature>
<dbReference type="PANTHER" id="PTHR13036">
    <property type="entry name" value="BETA1,4 MANNOSYLTRANSFERASE"/>
    <property type="match status" value="1"/>
</dbReference>
<dbReference type="SUPFAM" id="SSF53756">
    <property type="entry name" value="UDP-Glycosyltransferase/glycogen phosphorylase"/>
    <property type="match status" value="2"/>
</dbReference>
<evidence type="ECO:0000259" key="9">
    <source>
        <dbReference type="Pfam" id="PF13439"/>
    </source>
</evidence>
<sequence>MGKRNRAAVVVLGDLGRSPRMQYHALSLASQVGLEVDVIAYSGSEPHPDLLHNPQIHLHLMHPPGFQGLPRILYLVVLPLKLLQQLSTLVWVLFFRISAPDFFIIQNPPSIPTFTVVGWACWLRKSAVIIDWHNFGYTLLGMSLGTRHPLVKMYSWYERKFGKSGHGHICVTKAMQQELAQNWGIQATVLYDRAPGHFHPTSIKERHELFLRLGLHHIKGHSGLVESAVSDDHVNSTLFTSSSPYSESDIQRSDPIKVMLKRNRPALIISSTSWTADEDFNKLLEAAVLYDRRVNALLGEDYLIGIDSEAIIANDPFPSIHIIVTGKGPLKEEYEKKMQKLRLSRVSFQTMWVTARDYPLLLGSADLGVCLHTSSSGLDLPMKVVDMFGCGLPVCAVSYSCINELVRDGENGLLFETSSQLANQFLELFKGFPLNCKLLSELQRGAVASGSSSRWGDEWAQKVLPLVRKLDERDHA</sequence>
<dbReference type="FunFam" id="3.40.50.2000:FF:000083">
    <property type="entry name" value="UDP-glycosyltransferase TURAN isoform X1"/>
    <property type="match status" value="1"/>
</dbReference>
<proteinExistence type="predicted"/>
<keyword evidence="3" id="KW-0328">Glycosyltransferase</keyword>
<dbReference type="Gene3D" id="3.40.50.2000">
    <property type="entry name" value="Glycogen Phosphorylase B"/>
    <property type="match status" value="1"/>
</dbReference>
<keyword evidence="7" id="KW-1133">Transmembrane helix</keyword>
<keyword evidence="5" id="KW-0812">Transmembrane</keyword>
<comment type="caution">
    <text evidence="10">The sequence shown here is derived from an EMBL/GenBank/DDBJ whole genome shotgun (WGS) entry which is preliminary data.</text>
</comment>
<evidence type="ECO:0000313" key="10">
    <source>
        <dbReference type="EMBL" id="KAI5062643.1"/>
    </source>
</evidence>
<evidence type="ECO:0000256" key="5">
    <source>
        <dbReference type="ARBA" id="ARBA00022692"/>
    </source>
</evidence>
<organism evidence="10 11">
    <name type="scientific">Adiantum capillus-veneris</name>
    <name type="common">Maidenhair fern</name>
    <dbReference type="NCBI Taxonomy" id="13818"/>
    <lineage>
        <taxon>Eukaryota</taxon>
        <taxon>Viridiplantae</taxon>
        <taxon>Streptophyta</taxon>
        <taxon>Embryophyta</taxon>
        <taxon>Tracheophyta</taxon>
        <taxon>Polypodiopsida</taxon>
        <taxon>Polypodiidae</taxon>
        <taxon>Polypodiales</taxon>
        <taxon>Pteridineae</taxon>
        <taxon>Pteridaceae</taxon>
        <taxon>Vittarioideae</taxon>
        <taxon>Adiantum</taxon>
    </lineage>
</organism>
<evidence type="ECO:0000256" key="8">
    <source>
        <dbReference type="ARBA" id="ARBA00023136"/>
    </source>
</evidence>
<dbReference type="Pfam" id="PF13692">
    <property type="entry name" value="Glyco_trans_1_4"/>
    <property type="match status" value="1"/>
</dbReference>